<evidence type="ECO:0000313" key="2">
    <source>
        <dbReference type="Proteomes" id="UP001148629"/>
    </source>
</evidence>
<dbReference type="Proteomes" id="UP001148629">
    <property type="component" value="Unassembled WGS sequence"/>
</dbReference>
<evidence type="ECO:0000313" key="1">
    <source>
        <dbReference type="EMBL" id="KAJ3540158.1"/>
    </source>
</evidence>
<dbReference type="EMBL" id="JANRMS010000421">
    <property type="protein sequence ID" value="KAJ3540158.1"/>
    <property type="molecule type" value="Genomic_DNA"/>
</dbReference>
<sequence length="171" mass="18244">MFGALWAVSGAVPCCLESTKAPFLEAFRFTTKQQWGASPAISSACVMVLLGLNFAGVGQPWSSTVVYLIVFGVVLKIFAVIEWKHAKNPAMPLRIFSKRSNLGALLVVLGATTTLSGMYVLPYVITFSIVAGLTGGFINHASRLFEPILVAVCIMTAGISHFVNLGATTSW</sequence>
<comment type="caution">
    <text evidence="1">The sequence shown here is derived from an EMBL/GenBank/DDBJ whole genome shotgun (WGS) entry which is preliminary data.</text>
</comment>
<keyword evidence="2" id="KW-1185">Reference proteome</keyword>
<organism evidence="1 2">
    <name type="scientific">Fusarium decemcellulare</name>
    <dbReference type="NCBI Taxonomy" id="57161"/>
    <lineage>
        <taxon>Eukaryota</taxon>
        <taxon>Fungi</taxon>
        <taxon>Dikarya</taxon>
        <taxon>Ascomycota</taxon>
        <taxon>Pezizomycotina</taxon>
        <taxon>Sordariomycetes</taxon>
        <taxon>Hypocreomycetidae</taxon>
        <taxon>Hypocreales</taxon>
        <taxon>Nectriaceae</taxon>
        <taxon>Fusarium</taxon>
        <taxon>Fusarium decemcellulare species complex</taxon>
    </lineage>
</organism>
<proteinExistence type="predicted"/>
<accession>A0ACC1SHY5</accession>
<reference evidence="1" key="1">
    <citation type="submission" date="2022-08" db="EMBL/GenBank/DDBJ databases">
        <title>Genome Sequence of Fusarium decemcellulare.</title>
        <authorList>
            <person name="Buettner E."/>
        </authorList>
    </citation>
    <scope>NUCLEOTIDE SEQUENCE</scope>
    <source>
        <strain evidence="1">Babe19</strain>
    </source>
</reference>
<gene>
    <name evidence="1" type="ORF">NM208_g5187</name>
</gene>
<name>A0ACC1SHY5_9HYPO</name>
<protein>
    <submittedName>
        <fullName evidence="1">Uncharacterized protein</fullName>
    </submittedName>
</protein>